<feature type="region of interest" description="Disordered" evidence="1">
    <location>
        <begin position="1"/>
        <end position="48"/>
    </location>
</feature>
<feature type="transmembrane region" description="Helical" evidence="2">
    <location>
        <begin position="272"/>
        <end position="295"/>
    </location>
</feature>
<keyword evidence="2" id="KW-0472">Membrane</keyword>
<organism evidence="3">
    <name type="scientific">Amphimedon queenslandica</name>
    <name type="common">Sponge</name>
    <dbReference type="NCBI Taxonomy" id="400682"/>
    <lineage>
        <taxon>Eukaryota</taxon>
        <taxon>Metazoa</taxon>
        <taxon>Porifera</taxon>
        <taxon>Demospongiae</taxon>
        <taxon>Heteroscleromorpha</taxon>
        <taxon>Haplosclerida</taxon>
        <taxon>Niphatidae</taxon>
        <taxon>Amphimedon</taxon>
    </lineage>
</organism>
<proteinExistence type="predicted"/>
<dbReference type="InParanoid" id="A0A1X7UHS9"/>
<dbReference type="Proteomes" id="UP000007879">
    <property type="component" value="Unassembled WGS sequence"/>
</dbReference>
<name>A0A1X7UHS9_AMPQE</name>
<reference evidence="3" key="2">
    <citation type="submission" date="2017-05" db="UniProtKB">
        <authorList>
            <consortium name="EnsemblMetazoa"/>
        </authorList>
    </citation>
    <scope>IDENTIFICATION</scope>
</reference>
<evidence type="ECO:0000313" key="3">
    <source>
        <dbReference type="EnsemblMetazoa" id="Aqu2.1.27327_001"/>
    </source>
</evidence>
<evidence type="ECO:0000256" key="2">
    <source>
        <dbReference type="SAM" id="Phobius"/>
    </source>
</evidence>
<feature type="transmembrane region" description="Helical" evidence="2">
    <location>
        <begin position="541"/>
        <end position="561"/>
    </location>
</feature>
<feature type="transmembrane region" description="Helical" evidence="2">
    <location>
        <begin position="353"/>
        <end position="377"/>
    </location>
</feature>
<gene>
    <name evidence="3" type="primary">109583248</name>
</gene>
<dbReference type="EnsemblMetazoa" id="XM_019998494.1">
    <property type="protein sequence ID" value="XP_019854053.1"/>
    <property type="gene ID" value="LOC109583248"/>
</dbReference>
<dbReference type="AlphaFoldDB" id="A0A1X7UHS9"/>
<sequence>MLTGYTVIGTMEEDSESEVQELHITSSSDEDEKQATPSPKRGNVTSKVSRHVLSEAKRTSMSIIILEEHKIDGEEEKKGKTIYFGKRSASKKSGLSQFALEKKISSVRIEPKAKKQIVASLRTMVDQVKTKRSKEEGGEEQTPSSPLMPLGSTFKLPQCSNDLKKGQNYGCKLFQLHLLPILPKLKTPWFIANVLTLLALMILSFVNIHEKPSDGFAALSIISSILAFFFIVIDGYLLYGSKLKTCDKNMEANASFQCRCQYSDYYGRWYEFLRLLCAEILMYPLLVTCIFELFTSSTPTELNVFTIGLLVVLSTYMLSIHILRSVMVLVALLKLRGLALISGDRNGINLYTIFFLRLFFHVIEESVVVSLILLSVGLCMSHDNVSANLWIIVFCGWTASILSIILFFIINYYWFQQLLLQIFIDMMECCQIPDISSEVFKDDKISLEEFLKTVSYPTIKQDVIRRRTGGTLKAKIYYPLCNPPFVVFAILFDLFLLVTLFCVFLELVSKAHLIGSNLMLILTGAFIVFANIHFILLFNVWLVVIAIIGVPLLIATIVKALDKKISKKGYVPIK</sequence>
<feature type="transmembrane region" description="Helical" evidence="2">
    <location>
        <begin position="307"/>
        <end position="333"/>
    </location>
</feature>
<feature type="transmembrane region" description="Helical" evidence="2">
    <location>
        <begin position="189"/>
        <end position="208"/>
    </location>
</feature>
<protein>
    <submittedName>
        <fullName evidence="3">Uncharacterized protein</fullName>
    </submittedName>
</protein>
<keyword evidence="4" id="KW-1185">Reference proteome</keyword>
<dbReference type="EnsemblMetazoa" id="Aqu2.1.27327_001">
    <property type="protein sequence ID" value="Aqu2.1.27327_001"/>
    <property type="gene ID" value="Aqu2.1.27327"/>
</dbReference>
<keyword evidence="2" id="KW-0812">Transmembrane</keyword>
<dbReference type="KEGG" id="aqu:109583248"/>
<evidence type="ECO:0000256" key="1">
    <source>
        <dbReference type="SAM" id="MobiDB-lite"/>
    </source>
</evidence>
<feature type="transmembrane region" description="Helical" evidence="2">
    <location>
        <begin position="517"/>
        <end position="535"/>
    </location>
</feature>
<feature type="transmembrane region" description="Helical" evidence="2">
    <location>
        <begin position="215"/>
        <end position="239"/>
    </location>
</feature>
<feature type="region of interest" description="Disordered" evidence="1">
    <location>
        <begin position="128"/>
        <end position="147"/>
    </location>
</feature>
<evidence type="ECO:0000313" key="4">
    <source>
        <dbReference type="Proteomes" id="UP000007879"/>
    </source>
</evidence>
<reference evidence="4" key="1">
    <citation type="journal article" date="2010" name="Nature">
        <title>The Amphimedon queenslandica genome and the evolution of animal complexity.</title>
        <authorList>
            <person name="Srivastava M."/>
            <person name="Simakov O."/>
            <person name="Chapman J."/>
            <person name="Fahey B."/>
            <person name="Gauthier M.E."/>
            <person name="Mitros T."/>
            <person name="Richards G.S."/>
            <person name="Conaco C."/>
            <person name="Dacre M."/>
            <person name="Hellsten U."/>
            <person name="Larroux C."/>
            <person name="Putnam N.H."/>
            <person name="Stanke M."/>
            <person name="Adamska M."/>
            <person name="Darling A."/>
            <person name="Degnan S.M."/>
            <person name="Oakley T.H."/>
            <person name="Plachetzki D.C."/>
            <person name="Zhai Y."/>
            <person name="Adamski M."/>
            <person name="Calcino A."/>
            <person name="Cummins S.F."/>
            <person name="Goodstein D.M."/>
            <person name="Harris C."/>
            <person name="Jackson D.J."/>
            <person name="Leys S.P."/>
            <person name="Shu S."/>
            <person name="Woodcroft B.J."/>
            <person name="Vervoort M."/>
            <person name="Kosik K.S."/>
            <person name="Manning G."/>
            <person name="Degnan B.M."/>
            <person name="Rokhsar D.S."/>
        </authorList>
    </citation>
    <scope>NUCLEOTIDE SEQUENCE [LARGE SCALE GENOMIC DNA]</scope>
</reference>
<keyword evidence="2" id="KW-1133">Transmembrane helix</keyword>
<feature type="transmembrane region" description="Helical" evidence="2">
    <location>
        <begin position="389"/>
        <end position="415"/>
    </location>
</feature>
<accession>A0A1X7UHS9</accession>
<feature type="transmembrane region" description="Helical" evidence="2">
    <location>
        <begin position="485"/>
        <end position="505"/>
    </location>
</feature>